<feature type="region of interest" description="Disordered" evidence="1">
    <location>
        <begin position="94"/>
        <end position="155"/>
    </location>
</feature>
<feature type="compositionally biased region" description="Polar residues" evidence="1">
    <location>
        <begin position="8"/>
        <end position="23"/>
    </location>
</feature>
<evidence type="ECO:0000313" key="3">
    <source>
        <dbReference type="Proteomes" id="UP001431209"/>
    </source>
</evidence>
<dbReference type="EMBL" id="JAOPGA020000224">
    <property type="protein sequence ID" value="KAL0477723.1"/>
    <property type="molecule type" value="Genomic_DNA"/>
</dbReference>
<gene>
    <name evidence="2" type="ORF">AKO1_005244</name>
</gene>
<protein>
    <submittedName>
        <fullName evidence="2">YehC</fullName>
    </submittedName>
</protein>
<feature type="region of interest" description="Disordered" evidence="1">
    <location>
        <begin position="1"/>
        <end position="28"/>
    </location>
</feature>
<name>A0AAW2YK32_9EUKA</name>
<evidence type="ECO:0000256" key="1">
    <source>
        <dbReference type="SAM" id="MobiDB-lite"/>
    </source>
</evidence>
<dbReference type="AlphaFoldDB" id="A0AAW2YK32"/>
<organism evidence="2 3">
    <name type="scientific">Acrasis kona</name>
    <dbReference type="NCBI Taxonomy" id="1008807"/>
    <lineage>
        <taxon>Eukaryota</taxon>
        <taxon>Discoba</taxon>
        <taxon>Heterolobosea</taxon>
        <taxon>Tetramitia</taxon>
        <taxon>Eutetramitia</taxon>
        <taxon>Acrasidae</taxon>
        <taxon>Acrasis</taxon>
    </lineage>
</organism>
<keyword evidence="3" id="KW-1185">Reference proteome</keyword>
<reference evidence="2 3" key="1">
    <citation type="submission" date="2024-03" db="EMBL/GenBank/DDBJ databases">
        <title>The Acrasis kona genome and developmental transcriptomes reveal deep origins of eukaryotic multicellular pathways.</title>
        <authorList>
            <person name="Sheikh S."/>
            <person name="Fu C.-J."/>
            <person name="Brown M.W."/>
            <person name="Baldauf S.L."/>
        </authorList>
    </citation>
    <scope>NUCLEOTIDE SEQUENCE [LARGE SCALE GENOMIC DNA]</scope>
    <source>
        <strain evidence="2 3">ATCC MYA-3509</strain>
    </source>
</reference>
<accession>A0AAW2YK32</accession>
<sequence>MNEEEGSLQDNPSPTNRDTQTYHIRSETMEELLKEGLEREHLLEESINDATTKRNNRKRKSTIDTLILCGPEKRIGPHHTQVYKVRFEPQAFTPTEQFVTHSNSPPPPTSPSAQGSNTNAFFQSNEYQEFERGQHSTQIKEMQKDSKVKYKKHYW</sequence>
<dbReference type="Proteomes" id="UP001431209">
    <property type="component" value="Unassembled WGS sequence"/>
</dbReference>
<feature type="compositionally biased region" description="Polar residues" evidence="1">
    <location>
        <begin position="113"/>
        <end position="127"/>
    </location>
</feature>
<comment type="caution">
    <text evidence="2">The sequence shown here is derived from an EMBL/GenBank/DDBJ whole genome shotgun (WGS) entry which is preliminary data.</text>
</comment>
<proteinExistence type="predicted"/>
<evidence type="ECO:0000313" key="2">
    <source>
        <dbReference type="EMBL" id="KAL0477723.1"/>
    </source>
</evidence>